<evidence type="ECO:0000313" key="3">
    <source>
        <dbReference type="Proteomes" id="UP000003803"/>
    </source>
</evidence>
<dbReference type="Proteomes" id="UP000003803">
    <property type="component" value="Unassembled WGS sequence"/>
</dbReference>
<proteinExistence type="predicted"/>
<keyword evidence="3" id="KW-1185">Reference proteome</keyword>
<dbReference type="HOGENOM" id="CLU_2803018_0_0_9"/>
<organism evidence="2 3">
    <name type="scientific">Anaerotruncus colihominis DSM 17241</name>
    <dbReference type="NCBI Taxonomy" id="445972"/>
    <lineage>
        <taxon>Bacteria</taxon>
        <taxon>Bacillati</taxon>
        <taxon>Bacillota</taxon>
        <taxon>Clostridia</taxon>
        <taxon>Eubacteriales</taxon>
        <taxon>Oscillospiraceae</taxon>
        <taxon>Anaerotruncus</taxon>
    </lineage>
</organism>
<name>B0PBW8_9FIRM</name>
<sequence length="67" mass="7722">MIKWCVRIFNPVWQLPYFSLLIDTILCVATLGTSFLHILYIKTACRGKNLDCPARRTGIPPIRRADM</sequence>
<reference evidence="2" key="1">
    <citation type="submission" date="2007-11" db="EMBL/GenBank/DDBJ databases">
        <authorList>
            <person name="Fulton L."/>
            <person name="Clifton S."/>
            <person name="Fulton B."/>
            <person name="Xu J."/>
            <person name="Minx P."/>
            <person name="Pepin K.H."/>
            <person name="Johnson M."/>
            <person name="Thiruvilangam P."/>
            <person name="Bhonagiri V."/>
            <person name="Nash W.E."/>
            <person name="Mardis E.R."/>
            <person name="Wilson R.K."/>
        </authorList>
    </citation>
    <scope>NUCLEOTIDE SEQUENCE [LARGE SCALE GENOMIC DNA]</scope>
    <source>
        <strain evidence="2">DSM 17241</strain>
    </source>
</reference>
<keyword evidence="1" id="KW-0472">Membrane</keyword>
<comment type="caution">
    <text evidence="2">The sequence shown here is derived from an EMBL/GenBank/DDBJ whole genome shotgun (WGS) entry which is preliminary data.</text>
</comment>
<dbReference type="EMBL" id="ABGD02000018">
    <property type="protein sequence ID" value="EDS11093.1"/>
    <property type="molecule type" value="Genomic_DNA"/>
</dbReference>
<evidence type="ECO:0000313" key="2">
    <source>
        <dbReference type="EMBL" id="EDS11093.1"/>
    </source>
</evidence>
<reference evidence="2" key="2">
    <citation type="submission" date="2013-09" db="EMBL/GenBank/DDBJ databases">
        <title>Draft genome sequence of Anaerotruncus colihominis(DSM 17241).</title>
        <authorList>
            <person name="Sudarsanam P."/>
            <person name="Ley R."/>
            <person name="Guruge J."/>
            <person name="Turnbaugh P.J."/>
            <person name="Mahowald M."/>
            <person name="Liep D."/>
            <person name="Gordon J."/>
        </authorList>
    </citation>
    <scope>NUCLEOTIDE SEQUENCE</scope>
    <source>
        <strain evidence="2">DSM 17241</strain>
    </source>
</reference>
<dbReference type="AlphaFoldDB" id="B0PBW8"/>
<accession>B0PBW8</accession>
<keyword evidence="1" id="KW-0812">Transmembrane</keyword>
<evidence type="ECO:0000256" key="1">
    <source>
        <dbReference type="SAM" id="Phobius"/>
    </source>
</evidence>
<feature type="transmembrane region" description="Helical" evidence="1">
    <location>
        <begin position="17"/>
        <end position="40"/>
    </location>
</feature>
<gene>
    <name evidence="2" type="ORF">ANACOL_02276</name>
</gene>
<keyword evidence="1" id="KW-1133">Transmembrane helix</keyword>
<protein>
    <submittedName>
        <fullName evidence="2">Uncharacterized protein</fullName>
    </submittedName>
</protein>